<dbReference type="InterPro" id="IPR036388">
    <property type="entry name" value="WH-like_DNA-bd_sf"/>
</dbReference>
<protein>
    <submittedName>
        <fullName evidence="1">Uncharacterized protein</fullName>
    </submittedName>
</protein>
<name>A0A2T9JVM9_9CAUL</name>
<accession>A0A2T9JVM9</accession>
<dbReference type="EMBL" id="QDKQ01000051">
    <property type="protein sequence ID" value="PVM87765.1"/>
    <property type="molecule type" value="Genomic_DNA"/>
</dbReference>
<gene>
    <name evidence="1" type="ORF">DDF67_13675</name>
</gene>
<dbReference type="InterPro" id="IPR009057">
    <property type="entry name" value="Homeodomain-like_sf"/>
</dbReference>
<evidence type="ECO:0000313" key="1">
    <source>
        <dbReference type="EMBL" id="PVM87765.1"/>
    </source>
</evidence>
<dbReference type="Proteomes" id="UP000245073">
    <property type="component" value="Unassembled WGS sequence"/>
</dbReference>
<reference evidence="1 2" key="1">
    <citation type="submission" date="2018-04" db="EMBL/GenBank/DDBJ databases">
        <title>The genome sequence of Caulobacter sp. 744.</title>
        <authorList>
            <person name="Gao J."/>
            <person name="Sun J."/>
        </authorList>
    </citation>
    <scope>NUCLEOTIDE SEQUENCE [LARGE SCALE GENOMIC DNA]</scope>
    <source>
        <strain evidence="1 2">774</strain>
    </source>
</reference>
<dbReference type="SUPFAM" id="SSF46689">
    <property type="entry name" value="Homeodomain-like"/>
    <property type="match status" value="1"/>
</dbReference>
<evidence type="ECO:0000313" key="2">
    <source>
        <dbReference type="Proteomes" id="UP000245073"/>
    </source>
</evidence>
<dbReference type="Gene3D" id="1.10.10.10">
    <property type="entry name" value="Winged helix-like DNA-binding domain superfamily/Winged helix DNA-binding domain"/>
    <property type="match status" value="1"/>
</dbReference>
<keyword evidence="2" id="KW-1185">Reference proteome</keyword>
<proteinExistence type="predicted"/>
<sequence length="189" mass="21730">MSRALAVTPNRKRGPFQVKRIFTTLDAAAISGLELKIVQNLIDKKVVILERSGGGRRSPRFLSRHHLLCLRLDYYLTSNLSVPKRARLYRELEERPGLENYSVNPVVHLDVAWVRRDVDARIADLDEAISTLGANRQDPTFPHTQIKVYDTVRLLELGLDPQDIISEYTLTERQLYLARLWVVAHPHKN</sequence>
<dbReference type="AlphaFoldDB" id="A0A2T9JVM9"/>
<comment type="caution">
    <text evidence="1">The sequence shown here is derived from an EMBL/GenBank/DDBJ whole genome shotgun (WGS) entry which is preliminary data.</text>
</comment>
<organism evidence="1 2">
    <name type="scientific">Caulobacter endophyticus</name>
    <dbReference type="NCBI Taxonomy" id="2172652"/>
    <lineage>
        <taxon>Bacteria</taxon>
        <taxon>Pseudomonadati</taxon>
        <taxon>Pseudomonadota</taxon>
        <taxon>Alphaproteobacteria</taxon>
        <taxon>Caulobacterales</taxon>
        <taxon>Caulobacteraceae</taxon>
        <taxon>Caulobacter</taxon>
    </lineage>
</organism>